<dbReference type="AlphaFoldDB" id="A0A382HJ78"/>
<protein>
    <submittedName>
        <fullName evidence="1">Uncharacterized protein</fullName>
    </submittedName>
</protein>
<gene>
    <name evidence="1" type="ORF">METZ01_LOCUS240258</name>
</gene>
<name>A0A382HJ78_9ZZZZ</name>
<feature type="non-terminal residue" evidence="1">
    <location>
        <position position="187"/>
    </location>
</feature>
<evidence type="ECO:0000313" key="1">
    <source>
        <dbReference type="EMBL" id="SVB87404.1"/>
    </source>
</evidence>
<proteinExistence type="predicted"/>
<organism evidence="1">
    <name type="scientific">marine metagenome</name>
    <dbReference type="NCBI Taxonomy" id="408172"/>
    <lineage>
        <taxon>unclassified sequences</taxon>
        <taxon>metagenomes</taxon>
        <taxon>ecological metagenomes</taxon>
    </lineage>
</organism>
<sequence>MILIFLLSWSQLHGQRSGFSKKEKSNIEKFALVPFTQAVHSDSVNVTTFIEIPFYTLQFVKDGDDFVAAYQASIGLKIKKEENIDHRVWTDSIRVNSYEETKSRVKNRKHFFSMTLSKNEMYEVVGELQDLDTRKKGIITKNLDLRDYRKIPSVVTPIFLLDLEGDWGFEPGKIPTRGHRVREIGEG</sequence>
<accession>A0A382HJ78</accession>
<dbReference type="EMBL" id="UINC01061626">
    <property type="protein sequence ID" value="SVB87404.1"/>
    <property type="molecule type" value="Genomic_DNA"/>
</dbReference>
<reference evidence="1" key="1">
    <citation type="submission" date="2018-05" db="EMBL/GenBank/DDBJ databases">
        <authorList>
            <person name="Lanie J.A."/>
            <person name="Ng W.-L."/>
            <person name="Kazmierczak K.M."/>
            <person name="Andrzejewski T.M."/>
            <person name="Davidsen T.M."/>
            <person name="Wayne K.J."/>
            <person name="Tettelin H."/>
            <person name="Glass J.I."/>
            <person name="Rusch D."/>
            <person name="Podicherti R."/>
            <person name="Tsui H.-C.T."/>
            <person name="Winkler M.E."/>
        </authorList>
    </citation>
    <scope>NUCLEOTIDE SEQUENCE</scope>
</reference>